<sequence>MSDVEKLVTKTRDLLHLTGSSASWDAGGLDDSRSLAPASSPEREGIEVIAEKVRNKNEVTKEPGHLVIELHELSDASERAHVALINRKIIANGNIEVKLLNAESKIKLYEGNFPQARIVCSSLREKLSFSCPTGSTTTRSNSVCLDEFHNRTCLPDLARTHEMEELCRHQSCSNQRGHS</sequence>
<proteinExistence type="predicted"/>
<evidence type="ECO:0000313" key="2">
    <source>
        <dbReference type="Proteomes" id="UP001431783"/>
    </source>
</evidence>
<evidence type="ECO:0000313" key="1">
    <source>
        <dbReference type="EMBL" id="KAK9873457.1"/>
    </source>
</evidence>
<comment type="caution">
    <text evidence="1">The sequence shown here is derived from an EMBL/GenBank/DDBJ whole genome shotgun (WGS) entry which is preliminary data.</text>
</comment>
<keyword evidence="2" id="KW-1185">Reference proteome</keyword>
<accession>A0AAW1TYK9</accession>
<name>A0AAW1TYK9_9CUCU</name>
<gene>
    <name evidence="1" type="ORF">WA026_022688</name>
</gene>
<dbReference type="Proteomes" id="UP001431783">
    <property type="component" value="Unassembled WGS sequence"/>
</dbReference>
<dbReference type="AlphaFoldDB" id="A0AAW1TYK9"/>
<dbReference type="EMBL" id="JARQZJ010000020">
    <property type="protein sequence ID" value="KAK9873457.1"/>
    <property type="molecule type" value="Genomic_DNA"/>
</dbReference>
<reference evidence="1 2" key="1">
    <citation type="submission" date="2023-03" db="EMBL/GenBank/DDBJ databases">
        <title>Genome insight into feeding habits of ladybird beetles.</title>
        <authorList>
            <person name="Li H.-S."/>
            <person name="Huang Y.-H."/>
            <person name="Pang H."/>
        </authorList>
    </citation>
    <scope>NUCLEOTIDE SEQUENCE [LARGE SCALE GENOMIC DNA]</scope>
    <source>
        <strain evidence="1">SYSU_2023b</strain>
        <tissue evidence="1">Whole body</tissue>
    </source>
</reference>
<protein>
    <submittedName>
        <fullName evidence="1">Uncharacterized protein</fullName>
    </submittedName>
</protein>
<organism evidence="1 2">
    <name type="scientific">Henosepilachna vigintioctopunctata</name>
    <dbReference type="NCBI Taxonomy" id="420089"/>
    <lineage>
        <taxon>Eukaryota</taxon>
        <taxon>Metazoa</taxon>
        <taxon>Ecdysozoa</taxon>
        <taxon>Arthropoda</taxon>
        <taxon>Hexapoda</taxon>
        <taxon>Insecta</taxon>
        <taxon>Pterygota</taxon>
        <taxon>Neoptera</taxon>
        <taxon>Endopterygota</taxon>
        <taxon>Coleoptera</taxon>
        <taxon>Polyphaga</taxon>
        <taxon>Cucujiformia</taxon>
        <taxon>Coccinelloidea</taxon>
        <taxon>Coccinellidae</taxon>
        <taxon>Epilachninae</taxon>
        <taxon>Epilachnini</taxon>
        <taxon>Henosepilachna</taxon>
    </lineage>
</organism>